<dbReference type="InterPro" id="IPR021710">
    <property type="entry name" value="DUF3293"/>
</dbReference>
<sequence length="138" mass="15199">MGSAAELFAAYEATDYVIMSEPPCVAQVGVCDDRIDKLLRNHGATTGEVLTAWNPESQLCSLAENDAVQRRLEVKLEAMKVQYLDAEGRRRDGTCRAERSFCCLGLSLDTAFELARAFGQSAFLCFEIGKPPFIALTR</sequence>
<dbReference type="Proteomes" id="UP001521181">
    <property type="component" value="Unassembled WGS sequence"/>
</dbReference>
<keyword evidence="2" id="KW-1185">Reference proteome</keyword>
<accession>A0ABS8YV48</accession>
<dbReference type="Pfam" id="PF11697">
    <property type="entry name" value="DUF3293"/>
    <property type="match status" value="1"/>
</dbReference>
<name>A0ABS8YV48_9RHOB</name>
<evidence type="ECO:0000313" key="1">
    <source>
        <dbReference type="EMBL" id="MCE5972621.1"/>
    </source>
</evidence>
<evidence type="ECO:0000313" key="2">
    <source>
        <dbReference type="Proteomes" id="UP001521181"/>
    </source>
</evidence>
<dbReference type="EMBL" id="JAJUOS010000002">
    <property type="protein sequence ID" value="MCE5972621.1"/>
    <property type="molecule type" value="Genomic_DNA"/>
</dbReference>
<gene>
    <name evidence="1" type="ORF">LZA78_03910</name>
</gene>
<organism evidence="1 2">
    <name type="scientific">Rhodobacter flavimaris</name>
    <dbReference type="NCBI Taxonomy" id="2907145"/>
    <lineage>
        <taxon>Bacteria</taxon>
        <taxon>Pseudomonadati</taxon>
        <taxon>Pseudomonadota</taxon>
        <taxon>Alphaproteobacteria</taxon>
        <taxon>Rhodobacterales</taxon>
        <taxon>Rhodobacter group</taxon>
        <taxon>Rhodobacter</taxon>
    </lineage>
</organism>
<reference evidence="1 2" key="1">
    <citation type="submission" date="2021-12" db="EMBL/GenBank/DDBJ databases">
        <title>Sinirhodobacter sp. WL0062 is a bacterium isolated from seawater.</title>
        <authorList>
            <person name="Wang L."/>
            <person name="He W."/>
            <person name="Zhang D.-F."/>
        </authorList>
    </citation>
    <scope>NUCLEOTIDE SEQUENCE [LARGE SCALE GENOMIC DNA]</scope>
    <source>
        <strain evidence="1 2">WL0062</strain>
    </source>
</reference>
<comment type="caution">
    <text evidence="1">The sequence shown here is derived from an EMBL/GenBank/DDBJ whole genome shotgun (WGS) entry which is preliminary data.</text>
</comment>
<proteinExistence type="predicted"/>
<protein>
    <submittedName>
        <fullName evidence="1">DUF3293 domain-containing protein</fullName>
    </submittedName>
</protein>